<dbReference type="AlphaFoldDB" id="G9ZMH2"/>
<protein>
    <submittedName>
        <fullName evidence="1">Uncharacterized protein</fullName>
    </submittedName>
</protein>
<reference evidence="1 2" key="1">
    <citation type="submission" date="2011-09" db="EMBL/GenBank/DDBJ databases">
        <authorList>
            <person name="Weinstock G."/>
            <person name="Sodergren E."/>
            <person name="Clifton S."/>
            <person name="Fulton L."/>
            <person name="Fulton B."/>
            <person name="Courtney L."/>
            <person name="Fronick C."/>
            <person name="Harrison M."/>
            <person name="Strong C."/>
            <person name="Farmer C."/>
            <person name="Delahaunty K."/>
            <person name="Markovic C."/>
            <person name="Hall O."/>
            <person name="Minx P."/>
            <person name="Tomlinson C."/>
            <person name="Mitreva M."/>
            <person name="Hou S."/>
            <person name="Chen J."/>
            <person name="Wollam A."/>
            <person name="Pepin K.H."/>
            <person name="Johnson M."/>
            <person name="Bhonagiri V."/>
            <person name="Zhang X."/>
            <person name="Suruliraj S."/>
            <person name="Warren W."/>
            <person name="Chinwalla A."/>
            <person name="Mardis E.R."/>
            <person name="Wilson R.K."/>
        </authorList>
    </citation>
    <scope>NUCLEOTIDE SEQUENCE [LARGE SCALE GENOMIC DNA]</scope>
    <source>
        <strain evidence="1 2">F0439</strain>
    </source>
</reference>
<keyword evidence="2" id="KW-1185">Reference proteome</keyword>
<dbReference type="RefSeq" id="WP_008211646.1">
    <property type="nucleotide sequence ID" value="NZ_JH414936.1"/>
</dbReference>
<evidence type="ECO:0000313" key="1">
    <source>
        <dbReference type="EMBL" id="EHL99646.1"/>
    </source>
</evidence>
<proteinExistence type="predicted"/>
<comment type="caution">
    <text evidence="1">The sequence shown here is derived from an EMBL/GenBank/DDBJ whole genome shotgun (WGS) entry which is preliminary data.</text>
</comment>
<gene>
    <name evidence="1" type="ORF">HMPREF9103_00920</name>
</gene>
<dbReference type="PATRIC" id="fig|797515.3.peg.853"/>
<dbReference type="Proteomes" id="UP000004625">
    <property type="component" value="Unassembled WGS sequence"/>
</dbReference>
<dbReference type="EMBL" id="AGEY01000039">
    <property type="protein sequence ID" value="EHL99646.1"/>
    <property type="molecule type" value="Genomic_DNA"/>
</dbReference>
<name>G9ZMH2_9LACO</name>
<dbReference type="HOGENOM" id="CLU_2316761_0_0_9"/>
<evidence type="ECO:0000313" key="2">
    <source>
        <dbReference type="Proteomes" id="UP000004625"/>
    </source>
</evidence>
<accession>G9ZMH2</accession>
<organism evidence="1 2">
    <name type="scientific">Lentilactobacillus parafarraginis F0439</name>
    <dbReference type="NCBI Taxonomy" id="797515"/>
    <lineage>
        <taxon>Bacteria</taxon>
        <taxon>Bacillati</taxon>
        <taxon>Bacillota</taxon>
        <taxon>Bacilli</taxon>
        <taxon>Lactobacillales</taxon>
        <taxon>Lactobacillaceae</taxon>
        <taxon>Lentilactobacillus</taxon>
    </lineage>
</organism>
<sequence>MQSNNRNQNESKPPMSQEDYEALLLVETLHDMAINHDYRGLMQFKDAHAGHASSAFISWINTLIALSKLGAHNKTAMQSIENAFTPDRLLTAFSPDQER</sequence>